<proteinExistence type="predicted"/>
<dbReference type="InterPro" id="IPR003156">
    <property type="entry name" value="DHHA1_dom"/>
</dbReference>
<dbReference type="Pfam" id="PF02272">
    <property type="entry name" value="DHHA1"/>
    <property type="match status" value="1"/>
</dbReference>
<feature type="domain" description="DHHA1" evidence="2">
    <location>
        <begin position="256"/>
        <end position="331"/>
    </location>
</feature>
<dbReference type="Proteomes" id="UP000029538">
    <property type="component" value="Unassembled WGS sequence"/>
</dbReference>
<dbReference type="RefSeq" id="WP_036884862.1">
    <property type="nucleotide sequence ID" value="NZ_JRNR01000139.1"/>
</dbReference>
<organism evidence="3 4">
    <name type="scientific">Prevotella disiens DNF00882</name>
    <dbReference type="NCBI Taxonomy" id="1401075"/>
    <lineage>
        <taxon>Bacteria</taxon>
        <taxon>Pseudomonadati</taxon>
        <taxon>Bacteroidota</taxon>
        <taxon>Bacteroidia</taxon>
        <taxon>Bacteroidales</taxon>
        <taxon>Prevotellaceae</taxon>
        <taxon>Prevotella</taxon>
    </lineage>
</organism>
<evidence type="ECO:0000259" key="1">
    <source>
        <dbReference type="Pfam" id="PF01368"/>
    </source>
</evidence>
<dbReference type="InterPro" id="IPR038763">
    <property type="entry name" value="DHH_sf"/>
</dbReference>
<dbReference type="Gene3D" id="3.10.310.30">
    <property type="match status" value="1"/>
</dbReference>
<dbReference type="EMBL" id="JRNR01000139">
    <property type="protein sequence ID" value="KGF46485.1"/>
    <property type="molecule type" value="Genomic_DNA"/>
</dbReference>
<evidence type="ECO:0000259" key="2">
    <source>
        <dbReference type="Pfam" id="PF02272"/>
    </source>
</evidence>
<dbReference type="SUPFAM" id="SSF64182">
    <property type="entry name" value="DHH phosphoesterases"/>
    <property type="match status" value="1"/>
</dbReference>
<feature type="domain" description="DDH" evidence="1">
    <location>
        <begin position="23"/>
        <end position="175"/>
    </location>
</feature>
<comment type="caution">
    <text evidence="3">The sequence shown here is derived from an EMBL/GenBank/DDBJ whole genome shotgun (WGS) entry which is preliminary data.</text>
</comment>
<dbReference type="InterPro" id="IPR001667">
    <property type="entry name" value="DDH_dom"/>
</dbReference>
<accession>A0A096AHZ6</accession>
<reference evidence="3 4" key="1">
    <citation type="submission" date="2014-07" db="EMBL/GenBank/DDBJ databases">
        <authorList>
            <person name="McCorrison J."/>
            <person name="Sanka R."/>
            <person name="Torralba M."/>
            <person name="Gillis M."/>
            <person name="Haft D.H."/>
            <person name="Methe B."/>
            <person name="Sutton G."/>
            <person name="Nelson K.E."/>
        </authorList>
    </citation>
    <scope>NUCLEOTIDE SEQUENCE [LARGE SCALE GENOMIC DNA]</scope>
    <source>
        <strain evidence="3 4">DNF00882</strain>
    </source>
</reference>
<sequence length="347" mass="39303">MNIKLLSETELKHLQTLLHEAQHIVICTHKSPDGDAIGSTLAWKAYLQQIGKEDVKVCIPDAYPDFLQWLPGTNTLLRYDKRTKQVQEAFDNADLVCCLDFNQNSRVEDMCPTLTQCKAKRILIDHHLEPETNNEVTVSRPDISSTSEMVFQIICQLGGYEEMTKECAQCIYCGMMTDTGGFTYNSTRPEIYFIISQLLSKGIDKDNIYNRVYHNYSVNAMRLRGHIIANKMRYVGDLHAAYFAVTKEEMQRFHFIKGDMEGVVNIPQQIKGLKLSISLREDTERPNLVLVSLRSGNGFHCQPMAVQFFNGGGHADASGGKLHCSIEEAEAITLKAIKAFEDELRKK</sequence>
<dbReference type="InterPro" id="IPR051319">
    <property type="entry name" value="Oligoribo/pAp-PDE_c-di-AMP_PDE"/>
</dbReference>
<evidence type="ECO:0000313" key="3">
    <source>
        <dbReference type="EMBL" id="KGF46485.1"/>
    </source>
</evidence>
<gene>
    <name evidence="3" type="ORF">HMPREF0654_11365</name>
</gene>
<dbReference type="Gene3D" id="3.90.1640.10">
    <property type="entry name" value="inorganic pyrophosphatase (n-terminal core)"/>
    <property type="match status" value="1"/>
</dbReference>
<dbReference type="AlphaFoldDB" id="A0A096AHZ6"/>
<dbReference type="PANTHER" id="PTHR47618:SF1">
    <property type="entry name" value="BIFUNCTIONAL OLIGORIBONUCLEASE AND PAP PHOSPHATASE NRNA"/>
    <property type="match status" value="1"/>
</dbReference>
<dbReference type="GO" id="GO:0003676">
    <property type="term" value="F:nucleic acid binding"/>
    <property type="evidence" value="ECO:0007669"/>
    <property type="project" value="InterPro"/>
</dbReference>
<protein>
    <submittedName>
        <fullName evidence="3">Exopolyphosphatase</fullName>
    </submittedName>
</protein>
<dbReference type="PANTHER" id="PTHR47618">
    <property type="entry name" value="BIFUNCTIONAL OLIGORIBONUCLEASE AND PAP PHOSPHATASE NRNA"/>
    <property type="match status" value="1"/>
</dbReference>
<evidence type="ECO:0000313" key="4">
    <source>
        <dbReference type="Proteomes" id="UP000029538"/>
    </source>
</evidence>
<dbReference type="Pfam" id="PF01368">
    <property type="entry name" value="DHH"/>
    <property type="match status" value="1"/>
</dbReference>
<name>A0A096AHZ6_9BACT</name>